<keyword evidence="1" id="KW-1133">Transmembrane helix</keyword>
<keyword evidence="3" id="KW-1185">Reference proteome</keyword>
<dbReference type="Proteomes" id="UP000516305">
    <property type="component" value="Chromosome"/>
</dbReference>
<dbReference type="KEGG" id="chyd:H4K34_01000"/>
<feature type="transmembrane region" description="Helical" evidence="1">
    <location>
        <begin position="67"/>
        <end position="84"/>
    </location>
</feature>
<reference evidence="2 3" key="1">
    <citation type="submission" date="2020-08" db="EMBL/GenBank/DDBJ databases">
        <title>Croceimicrobium hydrocarbonivorans gen. nov., sp. nov., a novel marine bacterium isolated from a bacterial consortium that degrades polyethylene terephthalate.</title>
        <authorList>
            <person name="Liu R."/>
        </authorList>
    </citation>
    <scope>NUCLEOTIDE SEQUENCE [LARGE SCALE GENOMIC DNA]</scope>
    <source>
        <strain evidence="2 3">A20-9</strain>
    </source>
</reference>
<dbReference type="AlphaFoldDB" id="A0A7H0VFF1"/>
<evidence type="ECO:0000313" key="2">
    <source>
        <dbReference type="EMBL" id="QNR24449.1"/>
    </source>
</evidence>
<keyword evidence="1" id="KW-0472">Membrane</keyword>
<organism evidence="2 3">
    <name type="scientific">Croceimicrobium hydrocarbonivorans</name>
    <dbReference type="NCBI Taxonomy" id="2761580"/>
    <lineage>
        <taxon>Bacteria</taxon>
        <taxon>Pseudomonadati</taxon>
        <taxon>Bacteroidota</taxon>
        <taxon>Flavobacteriia</taxon>
        <taxon>Flavobacteriales</taxon>
        <taxon>Owenweeksiaceae</taxon>
        <taxon>Croceimicrobium</taxon>
    </lineage>
</organism>
<feature type="transmembrane region" description="Helical" evidence="1">
    <location>
        <begin position="38"/>
        <end position="55"/>
    </location>
</feature>
<dbReference type="EMBL" id="CP060139">
    <property type="protein sequence ID" value="QNR24449.1"/>
    <property type="molecule type" value="Genomic_DNA"/>
</dbReference>
<feature type="transmembrane region" description="Helical" evidence="1">
    <location>
        <begin position="96"/>
        <end position="113"/>
    </location>
</feature>
<sequence length="126" mass="14885">MWFRFSRLFWISSILFSLHQIVEKWWSIPWVHAYLDDILAPCIVLGLALAFFQNVFPADPDFKIPKYWILIFIIWYAVLFEWYFPSIDARHYSDPYDILAYTIGGILFAWLGNRPLGNSSETKATA</sequence>
<protein>
    <recommendedName>
        <fullName evidence="4">Magnesium citrate secondary transporter</fullName>
    </recommendedName>
</protein>
<gene>
    <name evidence="2" type="ORF">H4K34_01000</name>
</gene>
<evidence type="ECO:0000256" key="1">
    <source>
        <dbReference type="SAM" id="Phobius"/>
    </source>
</evidence>
<evidence type="ECO:0000313" key="3">
    <source>
        <dbReference type="Proteomes" id="UP000516305"/>
    </source>
</evidence>
<accession>A0A7H0VFF1</accession>
<dbReference type="RefSeq" id="WP_210758976.1">
    <property type="nucleotide sequence ID" value="NZ_CP060139.1"/>
</dbReference>
<keyword evidence="1" id="KW-0812">Transmembrane</keyword>
<evidence type="ECO:0008006" key="4">
    <source>
        <dbReference type="Google" id="ProtNLM"/>
    </source>
</evidence>
<proteinExistence type="predicted"/>
<name>A0A7H0VFF1_9FLAO</name>